<evidence type="ECO:0000259" key="3">
    <source>
        <dbReference type="Pfam" id="PF18922"/>
    </source>
</evidence>
<keyword evidence="2" id="KW-0472">Membrane</keyword>
<comment type="caution">
    <text evidence="4">The sequence shown here is derived from an EMBL/GenBank/DDBJ whole genome shotgun (WGS) entry which is preliminary data.</text>
</comment>
<dbReference type="EMBL" id="PDLM01000005">
    <property type="protein sequence ID" value="RDW77433.1"/>
    <property type="molecule type" value="Genomic_DNA"/>
</dbReference>
<dbReference type="Proteomes" id="UP000256645">
    <property type="component" value="Unassembled WGS sequence"/>
</dbReference>
<evidence type="ECO:0000313" key="4">
    <source>
        <dbReference type="EMBL" id="RDW77433.1"/>
    </source>
</evidence>
<evidence type="ECO:0000256" key="1">
    <source>
        <dbReference type="SAM" id="MobiDB-lite"/>
    </source>
</evidence>
<dbReference type="InterPro" id="IPR043729">
    <property type="entry name" value="DUF5672"/>
</dbReference>
<keyword evidence="2" id="KW-1133">Transmembrane helix</keyword>
<dbReference type="OrthoDB" id="10025998at2759"/>
<sequence length="433" mass="47701">MAMSTDAALKEYEVPFSPSRIPWQHRRLQRCLTFAIVSVVLLCALLYYKSEFITDLHLDSLAGIHKYTSAPEVDLPFLDETESHKASASPLFDVPALDEEPEEEEPLAPSSKVTDVPSTAIHSTSASTSIATSTADAAAVATIKPEPAALATTVALDPTKIALLLDTRPVPHIPALLLHFISVLPAEWTFRFVGSEISLGLVNSSVALQRHVRTGKLVLTKLPSQYAVNSQEAISATLTDITFYRDFLAPAEWVLNFQTDSMICSASEHNIDEWVSQNYSWVGAPWHLGNQYGGNGGLSLRHIPPILRVLEAEKRVPESEWEDLWLCNRLGMLPEANMPPPSVERHFSVEAIWTEKPFGYHLRGSGALLAGEIWDKPELRKKIYNYCPEIKIVLSMELEGELNKARKELSTLKEKVAAAAPKEALTGIGSTGD</sequence>
<feature type="region of interest" description="Disordered" evidence="1">
    <location>
        <begin position="88"/>
        <end position="118"/>
    </location>
</feature>
<organism evidence="4 5">
    <name type="scientific">Coleophoma cylindrospora</name>
    <dbReference type="NCBI Taxonomy" id="1849047"/>
    <lineage>
        <taxon>Eukaryota</taxon>
        <taxon>Fungi</taxon>
        <taxon>Dikarya</taxon>
        <taxon>Ascomycota</taxon>
        <taxon>Pezizomycotina</taxon>
        <taxon>Leotiomycetes</taxon>
        <taxon>Helotiales</taxon>
        <taxon>Dermateaceae</taxon>
        <taxon>Coleophoma</taxon>
    </lineage>
</organism>
<protein>
    <recommendedName>
        <fullName evidence="3">DUF5672 domain-containing protein</fullName>
    </recommendedName>
</protein>
<keyword evidence="5" id="KW-1185">Reference proteome</keyword>
<proteinExistence type="predicted"/>
<feature type="compositionally biased region" description="Acidic residues" evidence="1">
    <location>
        <begin position="96"/>
        <end position="106"/>
    </location>
</feature>
<feature type="domain" description="DUF5672" evidence="3">
    <location>
        <begin position="220"/>
        <end position="361"/>
    </location>
</feature>
<feature type="transmembrane region" description="Helical" evidence="2">
    <location>
        <begin position="31"/>
        <end position="48"/>
    </location>
</feature>
<gene>
    <name evidence="4" type="ORF">BP6252_05486</name>
</gene>
<name>A0A3D8RTQ9_9HELO</name>
<accession>A0A3D8RTQ9</accession>
<evidence type="ECO:0000256" key="2">
    <source>
        <dbReference type="SAM" id="Phobius"/>
    </source>
</evidence>
<dbReference type="AlphaFoldDB" id="A0A3D8RTQ9"/>
<reference evidence="4 5" key="1">
    <citation type="journal article" date="2018" name="IMA Fungus">
        <title>IMA Genome-F 9: Draft genome sequence of Annulohypoxylon stygium, Aspergillus mulundensis, Berkeleyomyces basicola (syn. Thielaviopsis basicola), Ceratocystis smalleyi, two Cercospora beticola strains, Coleophoma cylindrospora, Fusarium fracticaudum, Phialophora cf. hyalina, and Morchella septimelata.</title>
        <authorList>
            <person name="Wingfield B.D."/>
            <person name="Bills G.F."/>
            <person name="Dong Y."/>
            <person name="Huang W."/>
            <person name="Nel W.J."/>
            <person name="Swalarsk-Parry B.S."/>
            <person name="Vaghefi N."/>
            <person name="Wilken P.M."/>
            <person name="An Z."/>
            <person name="de Beer Z.W."/>
            <person name="De Vos L."/>
            <person name="Chen L."/>
            <person name="Duong T.A."/>
            <person name="Gao Y."/>
            <person name="Hammerbacher A."/>
            <person name="Kikkert J.R."/>
            <person name="Li Y."/>
            <person name="Li H."/>
            <person name="Li K."/>
            <person name="Li Q."/>
            <person name="Liu X."/>
            <person name="Ma X."/>
            <person name="Naidoo K."/>
            <person name="Pethybridge S.J."/>
            <person name="Sun J."/>
            <person name="Steenkamp E.T."/>
            <person name="van der Nest M.A."/>
            <person name="van Wyk S."/>
            <person name="Wingfield M.J."/>
            <person name="Xiong C."/>
            <person name="Yue Q."/>
            <person name="Zhang X."/>
        </authorList>
    </citation>
    <scope>NUCLEOTIDE SEQUENCE [LARGE SCALE GENOMIC DNA]</scope>
    <source>
        <strain evidence="4 5">BP6252</strain>
    </source>
</reference>
<keyword evidence="2" id="KW-0812">Transmembrane</keyword>
<dbReference type="Pfam" id="PF18922">
    <property type="entry name" value="DUF5672"/>
    <property type="match status" value="1"/>
</dbReference>
<evidence type="ECO:0000313" key="5">
    <source>
        <dbReference type="Proteomes" id="UP000256645"/>
    </source>
</evidence>